<keyword evidence="2" id="KW-0472">Membrane</keyword>
<proteinExistence type="predicted"/>
<evidence type="ECO:0008006" key="6">
    <source>
        <dbReference type="Google" id="ProtNLM"/>
    </source>
</evidence>
<dbReference type="Proteomes" id="UP001365542">
    <property type="component" value="Unassembled WGS sequence"/>
</dbReference>
<evidence type="ECO:0000256" key="3">
    <source>
        <dbReference type="SAM" id="SignalP"/>
    </source>
</evidence>
<evidence type="ECO:0000313" key="4">
    <source>
        <dbReference type="EMBL" id="KAK6542329.1"/>
    </source>
</evidence>
<evidence type="ECO:0000256" key="2">
    <source>
        <dbReference type="SAM" id="Phobius"/>
    </source>
</evidence>
<feature type="compositionally biased region" description="Low complexity" evidence="1">
    <location>
        <begin position="255"/>
        <end position="284"/>
    </location>
</feature>
<feature type="compositionally biased region" description="Polar residues" evidence="1">
    <location>
        <begin position="285"/>
        <end position="296"/>
    </location>
</feature>
<dbReference type="AlphaFoldDB" id="A0AAV9XK13"/>
<dbReference type="EMBL" id="JAVHJO010000002">
    <property type="protein sequence ID" value="KAK6542329.1"/>
    <property type="molecule type" value="Genomic_DNA"/>
</dbReference>
<comment type="caution">
    <text evidence="4">The sequence shown here is derived from an EMBL/GenBank/DDBJ whole genome shotgun (WGS) entry which is preliminary data.</text>
</comment>
<keyword evidence="2" id="KW-1133">Transmembrane helix</keyword>
<feature type="chain" id="PRO_5043967798" description="Extracellular membrane protein CFEM domain-containing protein" evidence="3">
    <location>
        <begin position="19"/>
        <end position="296"/>
    </location>
</feature>
<name>A0AAV9XK13_9PEZI</name>
<feature type="signal peptide" evidence="3">
    <location>
        <begin position="1"/>
        <end position="18"/>
    </location>
</feature>
<sequence length="296" mass="31988">MAKLEILLILITANLALSFSIPLLARETIIGFKGIPDCTNTSCFPLHSSSIGCPQFTQTCFCDALQPLKCADTACLGNDWYAVEDWYASVCPHVPTVDFSRFALCGRECIRKAIIPGWCNATVVGTNTLTRNCFCRIGENGFMGASFKNCMTDGCQLNGAEASAYLSDFWEGTCLLTPGSENTNFTSYASDQVIQFPRLPQQAGSGGGMSKAETLNLVLGIISGFGFIICTLISWWRKILCFAYRRRPAKPHKLSSSGPNTGSGNNNNNNNGSSPPATTSYTYTHGLNTTSTRGKL</sequence>
<feature type="transmembrane region" description="Helical" evidence="2">
    <location>
        <begin position="217"/>
        <end position="236"/>
    </location>
</feature>
<feature type="region of interest" description="Disordered" evidence="1">
    <location>
        <begin position="250"/>
        <end position="296"/>
    </location>
</feature>
<protein>
    <recommendedName>
        <fullName evidence="6">Extracellular membrane protein CFEM domain-containing protein</fullName>
    </recommendedName>
</protein>
<organism evidence="4 5">
    <name type="scientific">Orbilia ellipsospora</name>
    <dbReference type="NCBI Taxonomy" id="2528407"/>
    <lineage>
        <taxon>Eukaryota</taxon>
        <taxon>Fungi</taxon>
        <taxon>Dikarya</taxon>
        <taxon>Ascomycota</taxon>
        <taxon>Pezizomycotina</taxon>
        <taxon>Orbiliomycetes</taxon>
        <taxon>Orbiliales</taxon>
        <taxon>Orbiliaceae</taxon>
        <taxon>Orbilia</taxon>
    </lineage>
</organism>
<evidence type="ECO:0000313" key="5">
    <source>
        <dbReference type="Proteomes" id="UP001365542"/>
    </source>
</evidence>
<gene>
    <name evidence="4" type="ORF">TWF694_006288</name>
</gene>
<evidence type="ECO:0000256" key="1">
    <source>
        <dbReference type="SAM" id="MobiDB-lite"/>
    </source>
</evidence>
<reference evidence="4 5" key="1">
    <citation type="submission" date="2019-10" db="EMBL/GenBank/DDBJ databases">
        <authorList>
            <person name="Palmer J.M."/>
        </authorList>
    </citation>
    <scope>NUCLEOTIDE SEQUENCE [LARGE SCALE GENOMIC DNA]</scope>
    <source>
        <strain evidence="4 5">TWF694</strain>
    </source>
</reference>
<keyword evidence="5" id="KW-1185">Reference proteome</keyword>
<keyword evidence="3" id="KW-0732">Signal</keyword>
<keyword evidence="2" id="KW-0812">Transmembrane</keyword>
<accession>A0AAV9XK13</accession>